<dbReference type="PROSITE" id="PS01124">
    <property type="entry name" value="HTH_ARAC_FAMILY_2"/>
    <property type="match status" value="1"/>
</dbReference>
<evidence type="ECO:0000313" key="7">
    <source>
        <dbReference type="Proteomes" id="UP000093309"/>
    </source>
</evidence>
<dbReference type="InterPro" id="IPR018062">
    <property type="entry name" value="HTH_AraC-typ_CS"/>
</dbReference>
<keyword evidence="7" id="KW-1185">Reference proteome</keyword>
<feature type="transmembrane region" description="Helical" evidence="4">
    <location>
        <begin position="299"/>
        <end position="319"/>
    </location>
</feature>
<dbReference type="OrthoDB" id="2515823at2"/>
<feature type="transmembrane region" description="Helical" evidence="4">
    <location>
        <begin position="20"/>
        <end position="43"/>
    </location>
</feature>
<feature type="domain" description="HTH araC/xylS-type" evidence="5">
    <location>
        <begin position="674"/>
        <end position="773"/>
    </location>
</feature>
<protein>
    <submittedName>
        <fullName evidence="6">AraC family transcriptional regulator</fullName>
    </submittedName>
</protein>
<dbReference type="GO" id="GO:0003700">
    <property type="term" value="F:DNA-binding transcription factor activity"/>
    <property type="evidence" value="ECO:0007669"/>
    <property type="project" value="InterPro"/>
</dbReference>
<dbReference type="InterPro" id="IPR018060">
    <property type="entry name" value="HTH_AraC"/>
</dbReference>
<dbReference type="PANTHER" id="PTHR43280">
    <property type="entry name" value="ARAC-FAMILY TRANSCRIPTIONAL REGULATOR"/>
    <property type="match status" value="1"/>
</dbReference>
<evidence type="ECO:0000256" key="3">
    <source>
        <dbReference type="ARBA" id="ARBA00023163"/>
    </source>
</evidence>
<dbReference type="PROSITE" id="PS00041">
    <property type="entry name" value="HTH_ARAC_FAMILY_1"/>
    <property type="match status" value="1"/>
</dbReference>
<dbReference type="Gene3D" id="1.10.10.60">
    <property type="entry name" value="Homeodomain-like"/>
    <property type="match status" value="2"/>
</dbReference>
<evidence type="ECO:0000256" key="2">
    <source>
        <dbReference type="ARBA" id="ARBA00023125"/>
    </source>
</evidence>
<dbReference type="InterPro" id="IPR009057">
    <property type="entry name" value="Homeodomain-like_sf"/>
</dbReference>
<dbReference type="EMBL" id="LYPC01000014">
    <property type="protein sequence ID" value="OCT15468.1"/>
    <property type="molecule type" value="Genomic_DNA"/>
</dbReference>
<keyword evidence="4" id="KW-1133">Transmembrane helix</keyword>
<reference evidence="7" key="1">
    <citation type="submission" date="2016-05" db="EMBL/GenBank/DDBJ databases">
        <title>Paenibacillus oryzae. sp. nov., isolated from the rice root.</title>
        <authorList>
            <person name="Zhang J."/>
            <person name="Zhang X."/>
        </authorList>
    </citation>
    <scope>NUCLEOTIDE SEQUENCE [LARGE SCALE GENOMIC DNA]</scope>
    <source>
        <strain evidence="7">KCTC13222</strain>
    </source>
</reference>
<evidence type="ECO:0000256" key="1">
    <source>
        <dbReference type="ARBA" id="ARBA00023015"/>
    </source>
</evidence>
<organism evidence="6 7">
    <name type="scientific">Paenibacillus pectinilyticus</name>
    <dbReference type="NCBI Taxonomy" id="512399"/>
    <lineage>
        <taxon>Bacteria</taxon>
        <taxon>Bacillati</taxon>
        <taxon>Bacillota</taxon>
        <taxon>Bacilli</taxon>
        <taxon>Bacillales</taxon>
        <taxon>Paenibacillaceae</taxon>
        <taxon>Paenibacillus</taxon>
    </lineage>
</organism>
<dbReference type="PRINTS" id="PR00032">
    <property type="entry name" value="HTHARAC"/>
</dbReference>
<dbReference type="STRING" id="512399.A8709_15440"/>
<dbReference type="RefSeq" id="WP_065852378.1">
    <property type="nucleotide sequence ID" value="NZ_LYPC01000014.1"/>
</dbReference>
<keyword evidence="3" id="KW-0804">Transcription</keyword>
<evidence type="ECO:0000259" key="5">
    <source>
        <dbReference type="PROSITE" id="PS01124"/>
    </source>
</evidence>
<gene>
    <name evidence="6" type="ORF">A8709_15440</name>
</gene>
<dbReference type="GO" id="GO:0043565">
    <property type="term" value="F:sequence-specific DNA binding"/>
    <property type="evidence" value="ECO:0007669"/>
    <property type="project" value="InterPro"/>
</dbReference>
<dbReference type="PANTHER" id="PTHR43280:SF10">
    <property type="entry name" value="REGULATORY PROTEIN POCR"/>
    <property type="match status" value="1"/>
</dbReference>
<dbReference type="Pfam" id="PF12833">
    <property type="entry name" value="HTH_18"/>
    <property type="match status" value="1"/>
</dbReference>
<keyword evidence="1" id="KW-0805">Transcription regulation</keyword>
<keyword evidence="4" id="KW-0812">Transmembrane</keyword>
<dbReference type="InterPro" id="IPR020449">
    <property type="entry name" value="Tscrpt_reg_AraC-type_HTH"/>
</dbReference>
<dbReference type="SMART" id="SM00342">
    <property type="entry name" value="HTH_ARAC"/>
    <property type="match status" value="1"/>
</dbReference>
<proteinExistence type="predicted"/>
<accession>A0A1C1A4K5</accession>
<sequence>MNLSRIGFDKRSVMVTWLTSYISVLLVPIIISGLLYMASWHVVESEVNRANNSALQQMEQAIDNSLGGIERLSVEIALNKQVNAFLNTSKPLTDNDYYDLFNIANDLRVYQTANDFIEQIFIYYRNSDTVISARERTDSRALYQLMGQQDGRSYEDWKSLFNKQYIQEYAPITLSEDGHSAKAVVYAKSVSLANLDQQGAVILFVIKDSKLLEKIPTSDANAIAVLDKENRLVAGSGFEQRLNFMVYNQLSEKNGFFYNRDAGTKMAVSYTTSAKTGWKYISMIPAALFNDKMTYMKKLVFASILLSLLFGGIVTILFLRKNYTPINLLIRSFSLKAGIPFSEGSNEYGFLQEALNSTFAEKEQVDRRLHQHRDVIRSHFLQGLLKGRLEPSIPMYESLSVHDMRMASPHFAVLLFHIDDYGKFQEEDYADTQKLKLIQFLILNVTEEVMGDHQQTFSTDMDDMQACIINFGEEPNKDELVRIAVEVKAFLLEHYHVHLTAAISGMHQEWLGIAEAYQETLSALAYRLVMGSGEIICYDELPSSDASVQSRSYYYPMHVEHQLINFVKAGDYEKSSAMIEQIIEANSSNALLSISLAKCLMFDLASTLLKTMDDISANGNSGNKQVVLEQMNPIERLTECETMKDMQRELQVILEHVCRSIQEDPKRELNQLSELVKAYVKDNYHEESLNISMIGGKFGLTPSYLSKQFKMQTGDALLDYISRTRIDEAKRLLRAASMSVAEIARKVGFADINTFNRTFKKIEGITPTTFKEIG</sequence>
<dbReference type="Proteomes" id="UP000093309">
    <property type="component" value="Unassembled WGS sequence"/>
</dbReference>
<dbReference type="SUPFAM" id="SSF46689">
    <property type="entry name" value="Homeodomain-like"/>
    <property type="match status" value="1"/>
</dbReference>
<dbReference type="AlphaFoldDB" id="A0A1C1A4K5"/>
<keyword evidence="2" id="KW-0238">DNA-binding</keyword>
<evidence type="ECO:0000256" key="4">
    <source>
        <dbReference type="SAM" id="Phobius"/>
    </source>
</evidence>
<comment type="caution">
    <text evidence="6">The sequence shown here is derived from an EMBL/GenBank/DDBJ whole genome shotgun (WGS) entry which is preliminary data.</text>
</comment>
<name>A0A1C1A4K5_9BACL</name>
<keyword evidence="4" id="KW-0472">Membrane</keyword>
<evidence type="ECO:0000313" key="6">
    <source>
        <dbReference type="EMBL" id="OCT15468.1"/>
    </source>
</evidence>